<dbReference type="CDD" id="cd00331">
    <property type="entry name" value="IGPS"/>
    <property type="match status" value="1"/>
</dbReference>
<protein>
    <recommendedName>
        <fullName evidence="9">Indole-3-glycerol phosphate synthase</fullName>
        <shortName evidence="9">IGPS</shortName>
        <ecNumber evidence="9">4.1.1.48</ecNumber>
    </recommendedName>
</protein>
<evidence type="ECO:0000256" key="5">
    <source>
        <dbReference type="ARBA" id="ARBA00022793"/>
    </source>
</evidence>
<evidence type="ECO:0000256" key="6">
    <source>
        <dbReference type="ARBA" id="ARBA00022822"/>
    </source>
</evidence>
<evidence type="ECO:0000259" key="10">
    <source>
        <dbReference type="Pfam" id="PF00218"/>
    </source>
</evidence>
<name>A0AAE6IJ26_LEUCA</name>
<gene>
    <name evidence="9 11" type="primary">trpC</name>
    <name evidence="11" type="ORF">FGL89_01120</name>
</gene>
<evidence type="ECO:0000313" key="11">
    <source>
        <dbReference type="EMBL" id="QEA32833.1"/>
    </source>
</evidence>
<feature type="domain" description="Indole-3-glycerol phosphate synthase" evidence="10">
    <location>
        <begin position="3"/>
        <end position="258"/>
    </location>
</feature>
<dbReference type="InterPro" id="IPR013798">
    <property type="entry name" value="Indole-3-glycerol_P_synth_dom"/>
</dbReference>
<dbReference type="Gene3D" id="3.20.20.70">
    <property type="entry name" value="Aldolase class I"/>
    <property type="match status" value="1"/>
</dbReference>
<keyword evidence="5 9" id="KW-0210">Decarboxylase</keyword>
<dbReference type="EC" id="4.1.1.48" evidence="9"/>
<sequence>MILDELVATTRRNMRKRQQLIPLEALKLQVDKLNIIRVFPFEQALRAPHMSVIAEIKQASPSKGQIIPASNFDYISIAKDYEAAQVDLISVLTEEAYFKGSLAILTSVSQSVATPVLRKDFTIDEYMIYEAKMAGASVILLIVAILDDDQLRAYLDLADKLGLSVIVETHNENEIARAIAAHAKIIGVNNRNLKDFTVDFNHTQRLRALVPKDVLFIAESGIKTRHDVEQLELVHVNGILVGETFMRANDKIAKIRSLFQG</sequence>
<dbReference type="HAMAP" id="MF_00134_B">
    <property type="entry name" value="IGPS_B"/>
    <property type="match status" value="1"/>
</dbReference>
<dbReference type="Proteomes" id="UP000321332">
    <property type="component" value="Chromosome"/>
</dbReference>
<dbReference type="InterPro" id="IPR013785">
    <property type="entry name" value="Aldolase_TIM"/>
</dbReference>
<proteinExistence type="inferred from homology"/>
<dbReference type="InterPro" id="IPR045186">
    <property type="entry name" value="Indole-3-glycerol_P_synth"/>
</dbReference>
<dbReference type="NCBIfam" id="NF001377">
    <property type="entry name" value="PRK00278.2-4"/>
    <property type="match status" value="1"/>
</dbReference>
<evidence type="ECO:0000256" key="3">
    <source>
        <dbReference type="ARBA" id="ARBA00008737"/>
    </source>
</evidence>
<organism evidence="11 12">
    <name type="scientific">Leuconostoc carnosum</name>
    <dbReference type="NCBI Taxonomy" id="1252"/>
    <lineage>
        <taxon>Bacteria</taxon>
        <taxon>Bacillati</taxon>
        <taxon>Bacillota</taxon>
        <taxon>Bacilli</taxon>
        <taxon>Lactobacillales</taxon>
        <taxon>Lactobacillaceae</taxon>
        <taxon>Leuconostoc</taxon>
    </lineage>
</organism>
<dbReference type="GeneID" id="61186322"/>
<evidence type="ECO:0000256" key="9">
    <source>
        <dbReference type="HAMAP-Rule" id="MF_00134"/>
    </source>
</evidence>
<dbReference type="GO" id="GO:0004425">
    <property type="term" value="F:indole-3-glycerol-phosphate synthase activity"/>
    <property type="evidence" value="ECO:0007669"/>
    <property type="project" value="UniProtKB-UniRule"/>
</dbReference>
<evidence type="ECO:0000256" key="4">
    <source>
        <dbReference type="ARBA" id="ARBA00022605"/>
    </source>
</evidence>
<dbReference type="AlphaFoldDB" id="A0AAE6IJ26"/>
<dbReference type="FunFam" id="3.20.20.70:FF:000024">
    <property type="entry name" value="Indole-3-glycerol phosphate synthase"/>
    <property type="match status" value="1"/>
</dbReference>
<dbReference type="Pfam" id="PF00218">
    <property type="entry name" value="IGPS"/>
    <property type="match status" value="1"/>
</dbReference>
<comment type="similarity">
    <text evidence="3 9">Belongs to the TrpC family.</text>
</comment>
<evidence type="ECO:0000256" key="2">
    <source>
        <dbReference type="ARBA" id="ARBA00004696"/>
    </source>
</evidence>
<dbReference type="OMA" id="RGPHDLI"/>
<evidence type="ECO:0000313" key="12">
    <source>
        <dbReference type="Proteomes" id="UP000321332"/>
    </source>
</evidence>
<dbReference type="PROSITE" id="PS00614">
    <property type="entry name" value="IGPS"/>
    <property type="match status" value="1"/>
</dbReference>
<dbReference type="EMBL" id="CP042374">
    <property type="protein sequence ID" value="QEA32833.1"/>
    <property type="molecule type" value="Genomic_DNA"/>
</dbReference>
<dbReference type="PANTHER" id="PTHR22854">
    <property type="entry name" value="TRYPTOPHAN BIOSYNTHESIS PROTEIN"/>
    <property type="match status" value="1"/>
</dbReference>
<dbReference type="InterPro" id="IPR001468">
    <property type="entry name" value="Indole-3-GlycerolPSynthase_CS"/>
</dbReference>
<evidence type="ECO:0000256" key="7">
    <source>
        <dbReference type="ARBA" id="ARBA00023141"/>
    </source>
</evidence>
<evidence type="ECO:0000256" key="8">
    <source>
        <dbReference type="ARBA" id="ARBA00023239"/>
    </source>
</evidence>
<keyword evidence="8 9" id="KW-0456">Lyase</keyword>
<dbReference type="PANTHER" id="PTHR22854:SF2">
    <property type="entry name" value="INDOLE-3-GLYCEROL-PHOSPHATE SYNTHASE"/>
    <property type="match status" value="1"/>
</dbReference>
<keyword evidence="7 9" id="KW-0057">Aromatic amino acid biosynthesis</keyword>
<comment type="catalytic activity">
    <reaction evidence="1 9">
        <text>1-(2-carboxyphenylamino)-1-deoxy-D-ribulose 5-phosphate + H(+) = (1S,2R)-1-C-(indol-3-yl)glycerol 3-phosphate + CO2 + H2O</text>
        <dbReference type="Rhea" id="RHEA:23476"/>
        <dbReference type="ChEBI" id="CHEBI:15377"/>
        <dbReference type="ChEBI" id="CHEBI:15378"/>
        <dbReference type="ChEBI" id="CHEBI:16526"/>
        <dbReference type="ChEBI" id="CHEBI:58613"/>
        <dbReference type="ChEBI" id="CHEBI:58866"/>
        <dbReference type="EC" id="4.1.1.48"/>
    </reaction>
</comment>
<dbReference type="SUPFAM" id="SSF51366">
    <property type="entry name" value="Ribulose-phoshate binding barrel"/>
    <property type="match status" value="1"/>
</dbReference>
<keyword evidence="6 9" id="KW-0822">Tryptophan biosynthesis</keyword>
<dbReference type="InterPro" id="IPR011060">
    <property type="entry name" value="RibuloseP-bd_barrel"/>
</dbReference>
<keyword evidence="4 9" id="KW-0028">Amino-acid biosynthesis</keyword>
<evidence type="ECO:0000256" key="1">
    <source>
        <dbReference type="ARBA" id="ARBA00001633"/>
    </source>
</evidence>
<dbReference type="GO" id="GO:0004640">
    <property type="term" value="F:phosphoribosylanthranilate isomerase activity"/>
    <property type="evidence" value="ECO:0007669"/>
    <property type="project" value="TreeGrafter"/>
</dbReference>
<dbReference type="GO" id="GO:0000162">
    <property type="term" value="P:L-tryptophan biosynthetic process"/>
    <property type="evidence" value="ECO:0007669"/>
    <property type="project" value="UniProtKB-UniRule"/>
</dbReference>
<reference evidence="11 12" key="1">
    <citation type="submission" date="2019-06" db="EMBL/GenBank/DDBJ databases">
        <title>Genome analyses of bacteria isolated from kimchi.</title>
        <authorList>
            <person name="Lee S."/>
            <person name="Ahn S."/>
            <person name="Roh S."/>
        </authorList>
    </citation>
    <scope>NUCLEOTIDE SEQUENCE [LARGE SCALE GENOMIC DNA]</scope>
    <source>
        <strain evidence="11 12">CBA3620</strain>
    </source>
</reference>
<dbReference type="RefSeq" id="WP_014974248.1">
    <property type="nucleotide sequence ID" value="NZ_CP042374.1"/>
</dbReference>
<comment type="pathway">
    <text evidence="2 9">Amino-acid biosynthesis; L-tryptophan biosynthesis; L-tryptophan from chorismate: step 4/5.</text>
</comment>
<accession>A0AAE6IJ26</accession>